<accession>A0A7J8Z2C4</accession>
<comment type="caution">
    <text evidence="3">The sequence shown here is derived from an EMBL/GenBank/DDBJ whole genome shotgun (WGS) entry which is preliminary data.</text>
</comment>
<evidence type="ECO:0000313" key="3">
    <source>
        <dbReference type="EMBL" id="MBA0705419.1"/>
    </source>
</evidence>
<evidence type="ECO:0000256" key="1">
    <source>
        <dbReference type="SAM" id="Phobius"/>
    </source>
</evidence>
<proteinExistence type="predicted"/>
<name>A0A7J8Z2C4_9ROSI</name>
<protein>
    <submittedName>
        <fullName evidence="3">Uncharacterized protein</fullName>
    </submittedName>
</protein>
<keyword evidence="2" id="KW-0732">Signal</keyword>
<reference evidence="3 4" key="1">
    <citation type="journal article" date="2019" name="Genome Biol. Evol.">
        <title>Insights into the evolution of the New World diploid cottons (Gossypium, subgenus Houzingenia) based on genome sequencing.</title>
        <authorList>
            <person name="Grover C.E."/>
            <person name="Arick M.A. 2nd"/>
            <person name="Thrash A."/>
            <person name="Conover J.L."/>
            <person name="Sanders W.S."/>
            <person name="Peterson D.G."/>
            <person name="Frelichowski J.E."/>
            <person name="Scheffler J.A."/>
            <person name="Scheffler B.E."/>
            <person name="Wendel J.F."/>
        </authorList>
    </citation>
    <scope>NUCLEOTIDE SEQUENCE [LARGE SCALE GENOMIC DNA]</scope>
    <source>
        <strain evidence="3">4</strain>
        <tissue evidence="3">Leaf</tissue>
    </source>
</reference>
<organism evidence="3 4">
    <name type="scientific">Gossypium laxum</name>
    <dbReference type="NCBI Taxonomy" id="34288"/>
    <lineage>
        <taxon>Eukaryota</taxon>
        <taxon>Viridiplantae</taxon>
        <taxon>Streptophyta</taxon>
        <taxon>Embryophyta</taxon>
        <taxon>Tracheophyta</taxon>
        <taxon>Spermatophyta</taxon>
        <taxon>Magnoliopsida</taxon>
        <taxon>eudicotyledons</taxon>
        <taxon>Gunneridae</taxon>
        <taxon>Pentapetalae</taxon>
        <taxon>rosids</taxon>
        <taxon>malvids</taxon>
        <taxon>Malvales</taxon>
        <taxon>Malvaceae</taxon>
        <taxon>Malvoideae</taxon>
        <taxon>Gossypium</taxon>
    </lineage>
</organism>
<keyword evidence="1" id="KW-1133">Transmembrane helix</keyword>
<evidence type="ECO:0000256" key="2">
    <source>
        <dbReference type="SAM" id="SignalP"/>
    </source>
</evidence>
<feature type="signal peptide" evidence="2">
    <location>
        <begin position="1"/>
        <end position="20"/>
    </location>
</feature>
<keyword evidence="1" id="KW-0812">Transmembrane</keyword>
<feature type="non-terminal residue" evidence="3">
    <location>
        <position position="130"/>
    </location>
</feature>
<keyword evidence="4" id="KW-1185">Reference proteome</keyword>
<keyword evidence="1" id="KW-0472">Membrane</keyword>
<dbReference type="Proteomes" id="UP000593574">
    <property type="component" value="Unassembled WGS sequence"/>
</dbReference>
<sequence>WKFLALRLIRVLLALERCYSFVTVNLFAAERECTDLNVVGIWRPLRLEIKVFVNLTCRLDLVILETFSKIRESKIRRSPSNRTMDSSKFVFWNSVYLELPVTGMGVLLIVLLAVKTRSSAVFPVGEMPEY</sequence>
<evidence type="ECO:0000313" key="4">
    <source>
        <dbReference type="Proteomes" id="UP000593574"/>
    </source>
</evidence>
<feature type="transmembrane region" description="Helical" evidence="1">
    <location>
        <begin position="89"/>
        <end position="114"/>
    </location>
</feature>
<dbReference type="EMBL" id="JABEZV010000002">
    <property type="protein sequence ID" value="MBA0705419.1"/>
    <property type="molecule type" value="Genomic_DNA"/>
</dbReference>
<feature type="chain" id="PRO_5029688732" evidence="2">
    <location>
        <begin position="21"/>
        <end position="130"/>
    </location>
</feature>
<dbReference type="AlphaFoldDB" id="A0A7J8Z2C4"/>
<gene>
    <name evidence="3" type="ORF">Golax_017611</name>
</gene>